<evidence type="ECO:0000313" key="2">
    <source>
        <dbReference type="EMBL" id="KTD39492.1"/>
    </source>
</evidence>
<dbReference type="AlphaFoldDB" id="A0A0W0X4S7"/>
<dbReference type="EMBL" id="LNYP01000019">
    <property type="protein sequence ID" value="KTD39492.1"/>
    <property type="molecule type" value="Genomic_DNA"/>
</dbReference>
<accession>A0A0W0X4S7</accession>
<dbReference type="Proteomes" id="UP000054858">
    <property type="component" value="Unassembled WGS sequence"/>
</dbReference>
<proteinExistence type="predicted"/>
<organism evidence="2 3">
    <name type="scientific">Legionella oakridgensis</name>
    <dbReference type="NCBI Taxonomy" id="29423"/>
    <lineage>
        <taxon>Bacteria</taxon>
        <taxon>Pseudomonadati</taxon>
        <taxon>Pseudomonadota</taxon>
        <taxon>Gammaproteobacteria</taxon>
        <taxon>Legionellales</taxon>
        <taxon>Legionellaceae</taxon>
        <taxon>Legionella</taxon>
    </lineage>
</organism>
<keyword evidence="1" id="KW-0732">Signal</keyword>
<reference evidence="2 3" key="1">
    <citation type="submission" date="2015-11" db="EMBL/GenBank/DDBJ databases">
        <title>Genomic analysis of 38 Legionella species identifies large and diverse effector repertoires.</title>
        <authorList>
            <person name="Burstein D."/>
            <person name="Amaro F."/>
            <person name="Zusman T."/>
            <person name="Lifshitz Z."/>
            <person name="Cohen O."/>
            <person name="Gilbert J.A."/>
            <person name="Pupko T."/>
            <person name="Shuman H.A."/>
            <person name="Segal G."/>
        </authorList>
    </citation>
    <scope>NUCLEOTIDE SEQUENCE [LARGE SCALE GENOMIC DNA]</scope>
    <source>
        <strain evidence="2 3">Oak Ridge-10</strain>
    </source>
</reference>
<sequence length="134" mass="15103">MKKKWLMIGLYTTLIASNAWAGTFYLKQGDLLDADKIDIQWRKQWGHCPTKYPVESVDCHYVYQNIGGLVVSHLKDMSDRGWLTTENTFQLNISLNEATKKKGYPFNAASCQNLQNVVKTGTVITINQTGCVLG</sequence>
<gene>
    <name evidence="2" type="ORF">Loak_0918</name>
</gene>
<feature type="chain" id="PRO_5006916139" evidence="1">
    <location>
        <begin position="22"/>
        <end position="134"/>
    </location>
</feature>
<feature type="signal peptide" evidence="1">
    <location>
        <begin position="1"/>
        <end position="21"/>
    </location>
</feature>
<evidence type="ECO:0000256" key="1">
    <source>
        <dbReference type="SAM" id="SignalP"/>
    </source>
</evidence>
<protein>
    <submittedName>
        <fullName evidence="2">Uncharacterized protein</fullName>
    </submittedName>
</protein>
<comment type="caution">
    <text evidence="2">The sequence shown here is derived from an EMBL/GenBank/DDBJ whole genome shotgun (WGS) entry which is preliminary data.</text>
</comment>
<dbReference type="RefSeq" id="WP_025385580.1">
    <property type="nucleotide sequence ID" value="NZ_LCUA01000032.1"/>
</dbReference>
<name>A0A0W0X4S7_9GAMM</name>
<evidence type="ECO:0000313" key="3">
    <source>
        <dbReference type="Proteomes" id="UP000054858"/>
    </source>
</evidence>
<dbReference type="PATRIC" id="fig|29423.5.peg.965"/>